<dbReference type="Proteomes" id="UP000070260">
    <property type="component" value="Plasmid pJFP838A"/>
</dbReference>
<dbReference type="PANTHER" id="PTHR39639:SF1">
    <property type="entry name" value="DUF262 DOMAIN-CONTAINING PROTEIN"/>
    <property type="match status" value="1"/>
</dbReference>
<dbReference type="AlphaFoldDB" id="A0A140GRJ9"/>
<sequence length="395" mass="45802">MKKIKNSTEKHTISWLKKLYDQKDLNFEISIQRKEAWDLQHKGNLIVSILMGIPLECLLFEEAENDTYLVLDGKQRSTTILKFINNQFKIDEKCKVDYLEGENIVGKTFDELSEDYKQKILEYELTVSIVRTLDEKSREALFFMRNQAVPLTNIELSRVLLGSSNMDSINIIGKHNFVSKTALGTQASINKCKNQQLALECLIIEHNDKCSNKEDMYDISSKNIMKFAEKIGSEGVPEEDFNNVINTFDYLDRAILKKSPYLKKIHTPMVYAVAKLAIERGILEEDFVKWMDSFFNHLKECPENKYNEAVSSSSAKLNQVQKRLCYIKNHFQSYFLDNEKVTEEVDVKVVEEVNDKVDVQADEKVIKKVERKMNKIKPKDAEKLILDVIKDCPIK</sequence>
<evidence type="ECO:0000313" key="2">
    <source>
        <dbReference type="EMBL" id="AMN31158.1"/>
    </source>
</evidence>
<dbReference type="EMBL" id="CP013615">
    <property type="protein sequence ID" value="AMN31158.1"/>
    <property type="molecule type" value="Genomic_DNA"/>
</dbReference>
<reference evidence="2 3" key="1">
    <citation type="journal article" date="2016" name="PLoS ONE">
        <title>Plasmid Characterization and Chromosome Analysis of Two netF+ Clostridium perfringens Isolates Associated with Foal and Canine Necrotizing Enteritis.</title>
        <authorList>
            <person name="Mehdizadeh Gohari I."/>
            <person name="Kropinski A.M."/>
            <person name="Weese S.J."/>
            <person name="Parreira V.R."/>
            <person name="Whitehead A.E."/>
            <person name="Boerlin P."/>
            <person name="Prescott J.F."/>
        </authorList>
    </citation>
    <scope>NUCLEOTIDE SEQUENCE [LARGE SCALE GENOMIC DNA]</scope>
    <source>
        <strain evidence="2 3">JP838</strain>
        <plasmid evidence="3">Plasmid pJFP838A</plasmid>
    </source>
</reference>
<accession>A0A140GRJ9</accession>
<dbReference type="Pfam" id="PF03235">
    <property type="entry name" value="GmrSD_N"/>
    <property type="match status" value="1"/>
</dbReference>
<proteinExistence type="predicted"/>
<name>A0A140GRJ9_CLOPF</name>
<dbReference type="OrthoDB" id="9770340at2"/>
<dbReference type="InterPro" id="IPR004919">
    <property type="entry name" value="GmrSD_N"/>
</dbReference>
<geneLocation type="plasmid" evidence="2 3">
    <name>pJFP838A</name>
</geneLocation>
<protein>
    <recommendedName>
        <fullName evidence="1">GmrSD restriction endonucleases N-terminal domain-containing protein</fullName>
    </recommendedName>
</protein>
<feature type="domain" description="GmrSD restriction endonucleases N-terminal" evidence="1">
    <location>
        <begin position="16"/>
        <end position="141"/>
    </location>
</feature>
<evidence type="ECO:0000259" key="1">
    <source>
        <dbReference type="Pfam" id="PF03235"/>
    </source>
</evidence>
<dbReference type="PATRIC" id="fig|1502.177.peg.3450"/>
<dbReference type="RefSeq" id="WP_061429751.1">
    <property type="nucleotide sequence ID" value="NZ_CATNZX010000001.1"/>
</dbReference>
<organism evidence="2 3">
    <name type="scientific">Clostridium perfringens</name>
    <dbReference type="NCBI Taxonomy" id="1502"/>
    <lineage>
        <taxon>Bacteria</taxon>
        <taxon>Bacillati</taxon>
        <taxon>Bacillota</taxon>
        <taxon>Clostridia</taxon>
        <taxon>Eubacteriales</taxon>
        <taxon>Clostridiaceae</taxon>
        <taxon>Clostridium</taxon>
    </lineage>
</organism>
<evidence type="ECO:0000313" key="3">
    <source>
        <dbReference type="Proteomes" id="UP000070260"/>
    </source>
</evidence>
<gene>
    <name evidence="2" type="ORF">JFP838_pA0242</name>
</gene>
<keyword evidence="2" id="KW-0614">Plasmid</keyword>
<dbReference type="PANTHER" id="PTHR39639">
    <property type="entry name" value="CHROMOSOME 16, WHOLE GENOME SHOTGUN SEQUENCE"/>
    <property type="match status" value="1"/>
</dbReference>